<dbReference type="InterPro" id="IPR021223">
    <property type="entry name" value="AbiGi"/>
</dbReference>
<gene>
    <name evidence="1" type="ORF">H2515_02275</name>
</gene>
<organism evidence="1 2">
    <name type="scientific">Acidithiobacillus ferrivorans</name>
    <dbReference type="NCBI Taxonomy" id="160808"/>
    <lineage>
        <taxon>Bacteria</taxon>
        <taxon>Pseudomonadati</taxon>
        <taxon>Pseudomonadota</taxon>
        <taxon>Acidithiobacillia</taxon>
        <taxon>Acidithiobacillales</taxon>
        <taxon>Acidithiobacillaceae</taxon>
        <taxon>Acidithiobacillus</taxon>
    </lineage>
</organism>
<dbReference type="Proteomes" id="UP000595420">
    <property type="component" value="Chromosome"/>
</dbReference>
<protein>
    <submittedName>
        <fullName evidence="1">Uncharacterized protein</fullName>
    </submittedName>
</protein>
<evidence type="ECO:0000313" key="1">
    <source>
        <dbReference type="EMBL" id="QQD73174.1"/>
    </source>
</evidence>
<name>A0A7T4WEJ7_9PROT</name>
<evidence type="ECO:0000313" key="2">
    <source>
        <dbReference type="Proteomes" id="UP000595420"/>
    </source>
</evidence>
<dbReference type="Pfam" id="PF10899">
    <property type="entry name" value="AbiGi"/>
    <property type="match status" value="1"/>
</dbReference>
<accession>A0A7T4WEJ7</accession>
<dbReference type="RefSeq" id="WP_198660853.1">
    <property type="nucleotide sequence ID" value="NZ_CP059488.1"/>
</dbReference>
<reference evidence="1 2" key="1">
    <citation type="submission" date="2020-07" db="EMBL/GenBank/DDBJ databases">
        <title>Complete genome sequence analysis of Acidithiobacillus ferrivorans XJFY6S-08 reveals extreme environmental adaptation to alpine acid mine drainage.</title>
        <authorList>
            <person name="Yan L."/>
            <person name="Ni Y."/>
        </authorList>
    </citation>
    <scope>NUCLEOTIDE SEQUENCE [LARGE SCALE GENOMIC DNA]</scope>
    <source>
        <strain evidence="1 2">XJFY6S-08</strain>
    </source>
</reference>
<dbReference type="EMBL" id="CP059488">
    <property type="protein sequence ID" value="QQD73174.1"/>
    <property type="molecule type" value="Genomic_DNA"/>
</dbReference>
<dbReference type="AlphaFoldDB" id="A0A7T4WEJ7"/>
<proteinExistence type="predicted"/>
<sequence>MSARSNTFFHFTKDLNTLTKIISDGFWPKYCLEDISWQKFNGYDFFAFPMVCFCDIPITRIDEHVNFYGKYGIGMSREWGEKNGLNPVFYISGNGPAYNAAHSIVRISKKIDDPDESKNASDIIGDFVAYVKPTRGLMYVSGKPQEKEFYQESEWQYLPKSEDIIPFMPESDFRNKDRLDQCHELTNNHCMLTFKPEDIRYIILEKDSEIPKIVDHIQNGTTKTSNEEKILISRIISLESIRHDF</sequence>